<feature type="region of interest" description="Disordered" evidence="1">
    <location>
        <begin position="1"/>
        <end position="112"/>
    </location>
</feature>
<feature type="compositionally biased region" description="Basic and acidic residues" evidence="1">
    <location>
        <begin position="1"/>
        <end position="11"/>
    </location>
</feature>
<accession>A0A0A9B8Q0</accession>
<protein>
    <submittedName>
        <fullName evidence="2">Uncharacterized protein</fullName>
    </submittedName>
</protein>
<feature type="compositionally biased region" description="Basic and acidic residues" evidence="1">
    <location>
        <begin position="81"/>
        <end position="105"/>
    </location>
</feature>
<name>A0A0A9B8Q0_ARUDO</name>
<proteinExistence type="predicted"/>
<dbReference type="EMBL" id="GBRH01242243">
    <property type="protein sequence ID" value="JAD55652.1"/>
    <property type="molecule type" value="Transcribed_RNA"/>
</dbReference>
<reference evidence="2" key="1">
    <citation type="submission" date="2014-09" db="EMBL/GenBank/DDBJ databases">
        <authorList>
            <person name="Magalhaes I.L.F."/>
            <person name="Oliveira U."/>
            <person name="Santos F.R."/>
            <person name="Vidigal T.H.D.A."/>
            <person name="Brescovit A.D."/>
            <person name="Santos A.J."/>
        </authorList>
    </citation>
    <scope>NUCLEOTIDE SEQUENCE</scope>
    <source>
        <tissue evidence="2">Shoot tissue taken approximately 20 cm above the soil surface</tissue>
    </source>
</reference>
<organism evidence="2">
    <name type="scientific">Arundo donax</name>
    <name type="common">Giant reed</name>
    <name type="synonym">Donax arundinaceus</name>
    <dbReference type="NCBI Taxonomy" id="35708"/>
    <lineage>
        <taxon>Eukaryota</taxon>
        <taxon>Viridiplantae</taxon>
        <taxon>Streptophyta</taxon>
        <taxon>Embryophyta</taxon>
        <taxon>Tracheophyta</taxon>
        <taxon>Spermatophyta</taxon>
        <taxon>Magnoliopsida</taxon>
        <taxon>Liliopsida</taxon>
        <taxon>Poales</taxon>
        <taxon>Poaceae</taxon>
        <taxon>PACMAD clade</taxon>
        <taxon>Arundinoideae</taxon>
        <taxon>Arundineae</taxon>
        <taxon>Arundo</taxon>
    </lineage>
</organism>
<reference evidence="2" key="2">
    <citation type="journal article" date="2015" name="Data Brief">
        <title>Shoot transcriptome of the giant reed, Arundo donax.</title>
        <authorList>
            <person name="Barrero R.A."/>
            <person name="Guerrero F.D."/>
            <person name="Moolhuijzen P."/>
            <person name="Goolsby J.A."/>
            <person name="Tidwell J."/>
            <person name="Bellgard S.E."/>
            <person name="Bellgard M.I."/>
        </authorList>
    </citation>
    <scope>NUCLEOTIDE SEQUENCE</scope>
    <source>
        <tissue evidence="2">Shoot tissue taken approximately 20 cm above the soil surface</tissue>
    </source>
</reference>
<sequence length="112" mass="12394">MEPSENKDDGSPRGSLGTKEMNRSTHGSLEDDNAGTQEGSPRKNDNTLTLLQTSSHKHEDNCYHEDELRGSSGAPSIRMRCASEKKTTVESNSNHEFRNDNDSTIKGKCKQL</sequence>
<evidence type="ECO:0000256" key="1">
    <source>
        <dbReference type="SAM" id="MobiDB-lite"/>
    </source>
</evidence>
<evidence type="ECO:0000313" key="2">
    <source>
        <dbReference type="EMBL" id="JAD55652.1"/>
    </source>
</evidence>
<dbReference type="AlphaFoldDB" id="A0A0A9B8Q0"/>
<feature type="compositionally biased region" description="Basic and acidic residues" evidence="1">
    <location>
        <begin position="56"/>
        <end position="69"/>
    </location>
</feature>